<sequence length="525" mass="58431">MTLTAILALLVFGVTLGRGSSSPMICPVDTPPSVYTMPEVNPCSDQQLEDMSITVSYNQSQHANIRGWQMSVRPVTCTTHYFFLGTYTHDIEYGVPSAVDFPGGGNSFVCPPSALVYSSSETLQKDLCEYTWPTRTSTTRDVCYMERASLISIDGMASVNGHPVESCDAKLCKVNDWTIFQHNLGFLPSRSETTFHYSGMARCNKAICIVARLGEAYPLISIVANSTWSTAYRSISGSIITLLWLDSGLSSQEPRLPQTADRSDPATLAKIVKLESSIQALNEEVNNICIGVQNLYTAIRTLSWSSPTAAAALYLNRTDVVAQHSDNYFLVWPCVTIDIWSLRYTVECTKYIPITYTLSDGNKTGYLDTQRNLVYSWSPAADCGPSYVMVKGALYEIHQSTSGSNHRLVTSEARITGKIFRPVPRLASEWSSQSWAERENHPSEFSYTDLTRSPTIGGSSWLDAQIDARYPILRYIIHIKLVAFLLGSCGTTLALYLTYNALRTRRHLRRIECQMAESMRMKLLA</sequence>
<feature type="transmembrane region" description="Helical" evidence="1">
    <location>
        <begin position="475"/>
        <end position="499"/>
    </location>
</feature>
<evidence type="ECO:0000256" key="1">
    <source>
        <dbReference type="SAM" id="Phobius"/>
    </source>
</evidence>
<protein>
    <submittedName>
        <fullName evidence="2">Glycoprotein</fullName>
    </submittedName>
</protein>
<evidence type="ECO:0000313" key="2">
    <source>
        <dbReference type="EMBL" id="ANQ45641.1"/>
    </source>
</evidence>
<reference evidence="2 3" key="1">
    <citation type="submission" date="2016-05" db="EMBL/GenBank/DDBJ databases">
        <title>Genome sequences of RNA viruses from Washington state moths.</title>
        <authorList>
            <person name="Greninger A.L."/>
            <person name="Droppers D."/>
        </authorList>
    </citation>
    <scope>NUCLEOTIDE SEQUENCE [LARGE SCALE GENOMIC DNA]</scope>
    <source>
        <strain evidence="2 3">UW1</strain>
    </source>
</reference>
<name>A0A1B1FIT8_9MONO</name>
<accession>A0A1B1FIT8</accession>
<keyword evidence="1" id="KW-0812">Transmembrane</keyword>
<dbReference type="KEGG" id="vg:40526507"/>
<dbReference type="GeneID" id="40526507"/>
<dbReference type="RefSeq" id="YP_009666284.1">
    <property type="nucleotide sequence ID" value="NC_043485.1"/>
</dbReference>
<dbReference type="EMBL" id="KX257488">
    <property type="protein sequence ID" value="ANQ45641.1"/>
    <property type="molecule type" value="Genomic_RNA"/>
</dbReference>
<keyword evidence="1" id="KW-1133">Transmembrane helix</keyword>
<keyword evidence="1" id="KW-0472">Membrane</keyword>
<proteinExistence type="predicted"/>
<evidence type="ECO:0000313" key="3">
    <source>
        <dbReference type="Proteomes" id="UP000278361"/>
    </source>
</evidence>
<dbReference type="Proteomes" id="UP000278361">
    <property type="component" value="Segment"/>
</dbReference>
<keyword evidence="3" id="KW-1185">Reference proteome</keyword>
<organism evidence="2 3">
    <name type="scientific">Orinoco virus</name>
    <dbReference type="NCBI Taxonomy" id="1871345"/>
    <lineage>
        <taxon>Viruses</taxon>
        <taxon>Riboviria</taxon>
        <taxon>Orthornavirae</taxon>
        <taxon>Negarnaviricota</taxon>
        <taxon>Haploviricotina</taxon>
        <taxon>Monjiviricetes</taxon>
        <taxon>Mononegavirales</taxon>
        <taxon>Nyamiviridae</taxon>
        <taxon>Orinovirus</taxon>
        <taxon>Orinovirus pasiphilae</taxon>
    </lineage>
</organism>